<accession>V2W1J2</accession>
<dbReference type="AlphaFoldDB" id="V2W1J2"/>
<sequence>MSSSSAEQTQTFPRDRVHTGPFHPTVFELLYILNAKHHDDKISRAVEHDDRQRALLRCLLFLRGQRQMMSEFITCIDRQMGMFAQGLTEDEDFTMNGPISVPYPPDIKVLLLHVVVPKTDTSDEPFPTNNNISPNKPAFLLAARNYRRNIRRATEVT</sequence>
<organism evidence="1 2">
    <name type="scientific">Moniliophthora roreri (strain MCA 2997)</name>
    <name type="common">Cocoa frosty pod rot fungus</name>
    <name type="synonym">Crinipellis roreri</name>
    <dbReference type="NCBI Taxonomy" id="1381753"/>
    <lineage>
        <taxon>Eukaryota</taxon>
        <taxon>Fungi</taxon>
        <taxon>Dikarya</taxon>
        <taxon>Basidiomycota</taxon>
        <taxon>Agaricomycotina</taxon>
        <taxon>Agaricomycetes</taxon>
        <taxon>Agaricomycetidae</taxon>
        <taxon>Agaricales</taxon>
        <taxon>Marasmiineae</taxon>
        <taxon>Marasmiaceae</taxon>
        <taxon>Moniliophthora</taxon>
    </lineage>
</organism>
<comment type="caution">
    <text evidence="1">The sequence shown here is derived from an EMBL/GenBank/DDBJ whole genome shotgun (WGS) entry which is preliminary data.</text>
</comment>
<proteinExistence type="predicted"/>
<dbReference type="EMBL" id="AWSO01003197">
    <property type="protein sequence ID" value="ESK80648.1"/>
    <property type="molecule type" value="Genomic_DNA"/>
</dbReference>
<gene>
    <name evidence="1" type="ORF">Moror_15518</name>
</gene>
<evidence type="ECO:0000313" key="2">
    <source>
        <dbReference type="Proteomes" id="UP000017559"/>
    </source>
</evidence>
<name>V2W1J2_MONRO</name>
<dbReference type="HOGENOM" id="CLU_083377_0_0_1"/>
<reference evidence="1 2" key="1">
    <citation type="journal article" date="2014" name="BMC Genomics">
        <title>Genome and secretome analysis of the hemibiotrophic fungal pathogen, Moniliophthora roreri, which causes frosty pod rot disease of cacao: mechanisms of the biotrophic and necrotrophic phases.</title>
        <authorList>
            <person name="Meinhardt L.W."/>
            <person name="Costa G.G.L."/>
            <person name="Thomazella D.P.T."/>
            <person name="Teixeira P.J.P.L."/>
            <person name="Carazzolle M.F."/>
            <person name="Schuster S.C."/>
            <person name="Carlson J.E."/>
            <person name="Guiltinan M.J."/>
            <person name="Mieczkowski P."/>
            <person name="Farmer A."/>
            <person name="Ramaraj T."/>
            <person name="Crozier J."/>
            <person name="Davis R.E."/>
            <person name="Shao J."/>
            <person name="Melnick R.L."/>
            <person name="Pereira G.A.G."/>
            <person name="Bailey B.A."/>
        </authorList>
    </citation>
    <scope>NUCLEOTIDE SEQUENCE [LARGE SCALE GENOMIC DNA]</scope>
    <source>
        <strain evidence="1 2">MCA 2997</strain>
    </source>
</reference>
<protein>
    <submittedName>
        <fullName evidence="1">Uncharacterized protein</fullName>
    </submittedName>
</protein>
<dbReference type="Proteomes" id="UP000017559">
    <property type="component" value="Unassembled WGS sequence"/>
</dbReference>
<evidence type="ECO:0000313" key="1">
    <source>
        <dbReference type="EMBL" id="ESK80648.1"/>
    </source>
</evidence>
<dbReference type="KEGG" id="mrr:Moror_15518"/>
<keyword evidence="2" id="KW-1185">Reference proteome</keyword>